<proteinExistence type="predicted"/>
<feature type="transmembrane region" description="Helical" evidence="1">
    <location>
        <begin position="102"/>
        <end position="128"/>
    </location>
</feature>
<protein>
    <submittedName>
        <fullName evidence="2">Uncharacterized protein</fullName>
    </submittedName>
</protein>
<dbReference type="Proteomes" id="UP001055117">
    <property type="component" value="Unassembled WGS sequence"/>
</dbReference>
<evidence type="ECO:0000313" key="3">
    <source>
        <dbReference type="Proteomes" id="UP001055117"/>
    </source>
</evidence>
<accession>A0ABQ4QL80</accession>
<dbReference type="Pfam" id="PF08695">
    <property type="entry name" value="Coa1"/>
    <property type="match status" value="1"/>
</dbReference>
<feature type="transmembrane region" description="Helical" evidence="1">
    <location>
        <begin position="57"/>
        <end position="81"/>
    </location>
</feature>
<evidence type="ECO:0000256" key="1">
    <source>
        <dbReference type="SAM" id="Phobius"/>
    </source>
</evidence>
<gene>
    <name evidence="2" type="ORF">AFCDBAGC_3683</name>
</gene>
<reference evidence="2 3" key="1">
    <citation type="journal article" date="2021" name="Front. Microbiol.">
        <title>Comprehensive Comparative Genomics and Phenotyping of Methylobacterium Species.</title>
        <authorList>
            <person name="Alessa O."/>
            <person name="Ogura Y."/>
            <person name="Fujitani Y."/>
            <person name="Takami H."/>
            <person name="Hayashi T."/>
            <person name="Sahin N."/>
            <person name="Tani A."/>
        </authorList>
    </citation>
    <scope>NUCLEOTIDE SEQUENCE [LARGE SCALE GENOMIC DNA]</scope>
    <source>
        <strain evidence="2 3">DSM 23679</strain>
    </source>
</reference>
<name>A0ABQ4QL80_9HYPH</name>
<evidence type="ECO:0000313" key="2">
    <source>
        <dbReference type="EMBL" id="GJD45806.1"/>
    </source>
</evidence>
<keyword evidence="1" id="KW-0812">Transmembrane</keyword>
<keyword evidence="1" id="KW-1133">Transmembrane helix</keyword>
<dbReference type="InterPro" id="IPR017918">
    <property type="entry name" value="N-reg_PII_CS"/>
</dbReference>
<dbReference type="EMBL" id="BPQG01000055">
    <property type="protein sequence ID" value="GJD45806.1"/>
    <property type="molecule type" value="Genomic_DNA"/>
</dbReference>
<organism evidence="2 3">
    <name type="scientific">Methylobacterium cerastii</name>
    <dbReference type="NCBI Taxonomy" id="932741"/>
    <lineage>
        <taxon>Bacteria</taxon>
        <taxon>Pseudomonadati</taxon>
        <taxon>Pseudomonadota</taxon>
        <taxon>Alphaproteobacteria</taxon>
        <taxon>Hyphomicrobiales</taxon>
        <taxon>Methylobacteriaceae</taxon>
        <taxon>Methylobacterium</taxon>
    </lineage>
</organism>
<dbReference type="InterPro" id="IPR014807">
    <property type="entry name" value="Coa1"/>
</dbReference>
<keyword evidence="1" id="KW-0472">Membrane</keyword>
<keyword evidence="3" id="KW-1185">Reference proteome</keyword>
<dbReference type="PROSITE" id="PS00638">
    <property type="entry name" value="PII_GLNB_CTER"/>
    <property type="match status" value="1"/>
</dbReference>
<comment type="caution">
    <text evidence="2">The sequence shown here is derived from an EMBL/GenBank/DDBJ whole genome shotgun (WGS) entry which is preliminary data.</text>
</comment>
<sequence>MSTATLPPAAPAPGSAAPLPGSAPGLGLPREIPPELDRWNWGAFLLNWIWGLGNNTFLALLVFAPFVGFVMPFVLGAKGSAWAWRNGRWTSVEHFQRVQRTWAIWGVVAMVGSLALFGLLILGVVLGVSTLLNESEPYKLAVVRLQASPQAIERLGAPITAGSAGGSIKTDDGKGDGSADLTFTATGPKGDGKVFVKAVRDADMWRLTGLRLTPAGQEQALDLARPEANVVDLRLKTSNAGEAKTTFKAGEEAVLLQFTPSGVPAGTTLVADWTKLKAAGGEADDTFYQSKVVLDDVAKNLISFTVTFKDGWQAGRYRVTVSGDGIPPKSATFTVAP</sequence>